<evidence type="ECO:0000313" key="4">
    <source>
        <dbReference type="Proteomes" id="UP000017973"/>
    </source>
</evidence>
<comment type="caution">
    <text evidence="3">The sequence shown here is derived from an EMBL/GenBank/DDBJ whole genome shotgun (WGS) entry which is preliminary data.</text>
</comment>
<dbReference type="Proteomes" id="UP000017973">
    <property type="component" value="Unassembled WGS sequence"/>
</dbReference>
<dbReference type="eggNOG" id="COG1215">
    <property type="taxonomic scope" value="Bacteria"/>
</dbReference>
<dbReference type="InterPro" id="IPR001173">
    <property type="entry name" value="Glyco_trans_2-like"/>
</dbReference>
<gene>
    <name evidence="3" type="ORF">T458_04940</name>
</gene>
<dbReference type="RefSeq" id="WP_023555048.1">
    <property type="nucleotide sequence ID" value="NZ_KI629782.1"/>
</dbReference>
<proteinExistence type="inferred from homology"/>
<dbReference type="InterPro" id="IPR029044">
    <property type="entry name" value="Nucleotide-diphossugar_trans"/>
</dbReference>
<evidence type="ECO:0000313" key="3">
    <source>
        <dbReference type="EMBL" id="EST56639.1"/>
    </source>
</evidence>
<sequence length="416" mass="47955">MLNNHSMPLVSIITPSYNQAAFIKQTIESVLRQDYPRIEHIVVDGASTDGTQAILRQYSQLGERFRYISEPDGGQSHAINKGLKMAKGEIIGWLNSDDTYFPQAVRKAVDSLLKHPDWSMVYGKGLHINEANKIMYKYPWVPFDRKKMFTHCIICQPTAFIRKSIFEEVGGVDEDLHFCMDYDLWLRISAKYPIGCIEDYLASSRLHDKCKSVTSLIDVGFPEIVKTSMRHFGTVANEWLLHFLKTYRDKGVFWFLDLFKFHRIFGSTPSLASSNRFADLWAPPYLRMHFHVDSSCPLHTLVIKGSYPPSMHPMHFHALVEGQQADMRVHTDADHVFTMEIPIQSNNPTCFVDVIASRQIVKEDPLPDQNKRTVSYLVDQILPLSEEEYSFYQHFLQGSNPLSEWIKQNRHPSPIL</sequence>
<dbReference type="HOGENOM" id="CLU_659997_0_0_9"/>
<dbReference type="PATRIC" id="fig|1408254.3.peg.992"/>
<dbReference type="AlphaFoldDB" id="V6MDP9"/>
<dbReference type="STRING" id="1408254.T458_04940"/>
<keyword evidence="4" id="KW-1185">Reference proteome</keyword>
<dbReference type="PANTHER" id="PTHR22916">
    <property type="entry name" value="GLYCOSYLTRANSFERASE"/>
    <property type="match status" value="1"/>
</dbReference>
<evidence type="ECO:0000259" key="2">
    <source>
        <dbReference type="Pfam" id="PF00535"/>
    </source>
</evidence>
<dbReference type="CDD" id="cd06433">
    <property type="entry name" value="GT_2_WfgS_like"/>
    <property type="match status" value="1"/>
</dbReference>
<keyword evidence="3" id="KW-0808">Transferase</keyword>
<reference evidence="3 4" key="1">
    <citation type="journal article" date="2014" name="Genome Announc.">
        <title>Draft Genome Sequence of Brevibacillus panacihumi Strain W25, a Halotolerant Hydrocarbon-Degrading Bacterium.</title>
        <authorList>
            <person name="Wang X."/>
            <person name="Jin D."/>
            <person name="Zhou L."/>
            <person name="Wu L."/>
            <person name="An W."/>
            <person name="Chen Y."/>
            <person name="Zhao L."/>
        </authorList>
    </citation>
    <scope>NUCLEOTIDE SEQUENCE [LARGE SCALE GENOMIC DNA]</scope>
    <source>
        <strain evidence="3 4">W25</strain>
    </source>
</reference>
<protein>
    <submittedName>
        <fullName evidence="3">Glycosyltransferase</fullName>
    </submittedName>
</protein>
<evidence type="ECO:0000256" key="1">
    <source>
        <dbReference type="ARBA" id="ARBA00006739"/>
    </source>
</evidence>
<dbReference type="PANTHER" id="PTHR22916:SF3">
    <property type="entry name" value="UDP-GLCNAC:BETAGAL BETA-1,3-N-ACETYLGLUCOSAMINYLTRANSFERASE-LIKE PROTEIN 1"/>
    <property type="match status" value="1"/>
</dbReference>
<name>V6MDP9_9BACL</name>
<organism evidence="3 4">
    <name type="scientific">Brevibacillus panacihumi W25</name>
    <dbReference type="NCBI Taxonomy" id="1408254"/>
    <lineage>
        <taxon>Bacteria</taxon>
        <taxon>Bacillati</taxon>
        <taxon>Bacillota</taxon>
        <taxon>Bacilli</taxon>
        <taxon>Bacillales</taxon>
        <taxon>Paenibacillaceae</taxon>
        <taxon>Brevibacillus</taxon>
    </lineage>
</organism>
<dbReference type="Pfam" id="PF00535">
    <property type="entry name" value="Glycos_transf_2"/>
    <property type="match status" value="1"/>
</dbReference>
<accession>V6MDP9</accession>
<comment type="similarity">
    <text evidence="1">Belongs to the glycosyltransferase 2 family.</text>
</comment>
<dbReference type="GO" id="GO:0016758">
    <property type="term" value="F:hexosyltransferase activity"/>
    <property type="evidence" value="ECO:0007669"/>
    <property type="project" value="UniProtKB-ARBA"/>
</dbReference>
<dbReference type="SUPFAM" id="SSF53448">
    <property type="entry name" value="Nucleotide-diphospho-sugar transferases"/>
    <property type="match status" value="1"/>
</dbReference>
<dbReference type="EMBL" id="AYJU01000001">
    <property type="protein sequence ID" value="EST56639.1"/>
    <property type="molecule type" value="Genomic_DNA"/>
</dbReference>
<dbReference type="Gene3D" id="3.90.550.10">
    <property type="entry name" value="Spore Coat Polysaccharide Biosynthesis Protein SpsA, Chain A"/>
    <property type="match status" value="1"/>
</dbReference>
<feature type="domain" description="Glycosyltransferase 2-like" evidence="2">
    <location>
        <begin position="11"/>
        <end position="169"/>
    </location>
</feature>